<feature type="region of interest" description="Disordered" evidence="1">
    <location>
        <begin position="525"/>
        <end position="571"/>
    </location>
</feature>
<reference evidence="4" key="3">
    <citation type="submission" date="2025-04" db="UniProtKB">
        <authorList>
            <consortium name="RefSeq"/>
        </authorList>
    </citation>
    <scope>IDENTIFICATION</scope>
    <source>
        <strain evidence="4">CBS 781.70</strain>
    </source>
</reference>
<accession>A0A6G1FRH5</accession>
<feature type="compositionally biased region" description="Basic and acidic residues" evidence="1">
    <location>
        <begin position="525"/>
        <end position="546"/>
    </location>
</feature>
<dbReference type="GeneID" id="54415068"/>
<organism evidence="2">
    <name type="scientific">Eremomyces bilateralis CBS 781.70</name>
    <dbReference type="NCBI Taxonomy" id="1392243"/>
    <lineage>
        <taxon>Eukaryota</taxon>
        <taxon>Fungi</taxon>
        <taxon>Dikarya</taxon>
        <taxon>Ascomycota</taxon>
        <taxon>Pezizomycotina</taxon>
        <taxon>Dothideomycetes</taxon>
        <taxon>Dothideomycetes incertae sedis</taxon>
        <taxon>Eremomycetales</taxon>
        <taxon>Eremomycetaceae</taxon>
        <taxon>Eremomyces</taxon>
    </lineage>
</organism>
<name>A0A6G1FRH5_9PEZI</name>
<dbReference type="RefSeq" id="XP_033530076.1">
    <property type="nucleotide sequence ID" value="XM_033674498.1"/>
</dbReference>
<evidence type="ECO:0000313" key="4">
    <source>
        <dbReference type="RefSeq" id="XP_033530076.1"/>
    </source>
</evidence>
<gene>
    <name evidence="2 4" type="ORF">P152DRAFT_222562</name>
</gene>
<evidence type="ECO:0000313" key="2">
    <source>
        <dbReference type="EMBL" id="KAF1808445.1"/>
    </source>
</evidence>
<sequence length="571" mass="65349">MSGFGIIPGQDFGSGEEEESRDEEFRRALQEYLHDDPTIPADLRQVVQENDYGQAPRYYNPMLPGAGQDLLTETTNDNRPDILFQSLDGHQYQPGDYDGSLRVSNPETKQNLPFHTQFGLDNRAAPGEPNVDMHIFDPEFGIQEEALVPDDFVDPALLVQDGMNTPITETPSTPQSSISFGYQWPRLSADPITGFTNPLPPHFTPSRESEPPDSIFAGLEYPAQGYSEGPFYALKKENEQSLMFRPQPNEEWGGWVDDTHPQWFPDTNLPDDEKLSFLAPATDYEARLLGHPLTLQPHQEALQPTPSPSFLRKYHENHLPPECAVMEHDTSHLDRVTLKLVGIDQPLTVPSGRKLNQFDPRIPDRIKKEAPAWYLVMLQDIDPRIGPTDLIDRMHDIDWSKEDPKDIRGMLNCMSTAMQRYRQEHGKLSVDKRRQGGTVTKSEMHAIDKLSAEQIRFNCVWEVDGKGNMRQNATHPWVPAPCPMGNYTSKRVREIKVALEKYNILAGAQRVDHWSKLNMRWFQNDKNRKGQDKRRETLRVKKEEHKGKKKNLRRRRIGRDKGDGEAGQLYN</sequence>
<reference evidence="2 4" key="1">
    <citation type="submission" date="2020-01" db="EMBL/GenBank/DDBJ databases">
        <authorList>
            <consortium name="DOE Joint Genome Institute"/>
            <person name="Haridas S."/>
            <person name="Albert R."/>
            <person name="Binder M."/>
            <person name="Bloem J."/>
            <person name="Labutti K."/>
            <person name="Salamov A."/>
            <person name="Andreopoulos B."/>
            <person name="Baker S.E."/>
            <person name="Barry K."/>
            <person name="Bills G."/>
            <person name="Bluhm B.H."/>
            <person name="Cannon C."/>
            <person name="Castanera R."/>
            <person name="Culley D.E."/>
            <person name="Daum C."/>
            <person name="Ezra D."/>
            <person name="Gonzalez J.B."/>
            <person name="Henrissat B."/>
            <person name="Kuo A."/>
            <person name="Liang C."/>
            <person name="Lipzen A."/>
            <person name="Lutzoni F."/>
            <person name="Magnuson J."/>
            <person name="Mondo S."/>
            <person name="Nolan M."/>
            <person name="Ohm R."/>
            <person name="Pangilinan J."/>
            <person name="Park H.-J."/>
            <person name="Ramirez L."/>
            <person name="Alfaro M."/>
            <person name="Sun H."/>
            <person name="Tritt A."/>
            <person name="Yoshinaga Y."/>
            <person name="Zwiers L.-H."/>
            <person name="Turgeon B.G."/>
            <person name="Goodwin S.B."/>
            <person name="Spatafora J.W."/>
            <person name="Crous P.W."/>
            <person name="Grigoriev I.V."/>
        </authorList>
    </citation>
    <scope>NUCLEOTIDE SEQUENCE</scope>
    <source>
        <strain evidence="2 4">CBS 781.70</strain>
    </source>
</reference>
<dbReference type="OrthoDB" id="10676770at2759"/>
<protein>
    <submittedName>
        <fullName evidence="2 4">Uncharacterized protein</fullName>
    </submittedName>
</protein>
<dbReference type="EMBL" id="ML975184">
    <property type="protein sequence ID" value="KAF1808445.1"/>
    <property type="molecule type" value="Genomic_DNA"/>
</dbReference>
<proteinExistence type="predicted"/>
<reference evidence="4" key="2">
    <citation type="submission" date="2020-04" db="EMBL/GenBank/DDBJ databases">
        <authorList>
            <consortium name="NCBI Genome Project"/>
        </authorList>
    </citation>
    <scope>NUCLEOTIDE SEQUENCE</scope>
    <source>
        <strain evidence="4">CBS 781.70</strain>
    </source>
</reference>
<feature type="compositionally biased region" description="Basic residues" evidence="1">
    <location>
        <begin position="547"/>
        <end position="558"/>
    </location>
</feature>
<feature type="region of interest" description="Disordered" evidence="1">
    <location>
        <begin position="1"/>
        <end position="24"/>
    </location>
</feature>
<evidence type="ECO:0000256" key="1">
    <source>
        <dbReference type="SAM" id="MobiDB-lite"/>
    </source>
</evidence>
<dbReference type="Proteomes" id="UP000504638">
    <property type="component" value="Unplaced"/>
</dbReference>
<dbReference type="AlphaFoldDB" id="A0A6G1FRH5"/>
<evidence type="ECO:0000313" key="3">
    <source>
        <dbReference type="Proteomes" id="UP000504638"/>
    </source>
</evidence>
<keyword evidence="3" id="KW-1185">Reference proteome</keyword>